<dbReference type="GO" id="GO:0046872">
    <property type="term" value="F:metal ion binding"/>
    <property type="evidence" value="ECO:0007669"/>
    <property type="project" value="UniProtKB-KW"/>
</dbReference>
<gene>
    <name evidence="7" type="ORF">FDT80_14320</name>
</gene>
<dbReference type="InterPro" id="IPR018389">
    <property type="entry name" value="DctP_fam"/>
</dbReference>
<sequence>MTDNLNRRKFLRGSAVVGAAALATPAIAANHTTTLKMQAAWGGGIFLENAQSYVDRVHAMAGDSLKIDLLAVDSVVKTSQMQDAVHRGVLDAAHYVPAYWYSKSKTASLFGTGPCFGWSSQEVLGWVNYGGGQELFDELMGSLGLNVVSFFNSPMPAQPLGWFKEQITDAAQMKGLKYRTVGLAADVLLEMGMSVVQLPGGEIQPAMKSGLIDAAEFNNPTSDRDFGMQDVSKHYHLASFHQSQEFFEVTFNKNKFESLPSELQAILRYASEAENSNFYWHNTKRYADDLNTLREEQGVNVYRTPDSVMADQLAAWDVVVERIAGEDEFFAKVIESQKAYAKNVMGYLNLNQPDYKLAYNHYFG</sequence>
<reference evidence="7 8" key="1">
    <citation type="submission" date="2019-05" db="EMBL/GenBank/DDBJ databases">
        <title>Sulfitobacter sabulilitoris sp. nov., isolated from a marine sand.</title>
        <authorList>
            <person name="Yoon J.-H."/>
        </authorList>
    </citation>
    <scope>NUCLEOTIDE SEQUENCE [LARGE SCALE GENOMIC DNA]</scope>
    <source>
        <strain evidence="7 8">HSMS-29</strain>
    </source>
</reference>
<dbReference type="InterPro" id="IPR006311">
    <property type="entry name" value="TAT_signal"/>
</dbReference>
<dbReference type="PANTHER" id="PTHR33376">
    <property type="match status" value="1"/>
</dbReference>
<keyword evidence="2 6" id="KW-0732">Signal</keyword>
<evidence type="ECO:0000256" key="6">
    <source>
        <dbReference type="SAM" id="SignalP"/>
    </source>
</evidence>
<dbReference type="InterPro" id="IPR026289">
    <property type="entry name" value="SBP_TakP-like"/>
</dbReference>
<dbReference type="PANTHER" id="PTHR33376:SF5">
    <property type="entry name" value="EXTRACYTOPLASMIC SOLUTE RECEPTOR PROTEIN"/>
    <property type="match status" value="1"/>
</dbReference>
<comment type="caution">
    <text evidence="7">The sequence shown here is derived from an EMBL/GenBank/DDBJ whole genome shotgun (WGS) entry which is preliminary data.</text>
</comment>
<feature type="chain" id="PRO_5024311463" evidence="6">
    <location>
        <begin position="29"/>
        <end position="364"/>
    </location>
</feature>
<feature type="signal peptide" evidence="6">
    <location>
        <begin position="1"/>
        <end position="28"/>
    </location>
</feature>
<organism evidence="7 8">
    <name type="scientific">Sulfitobacter sabulilitoris</name>
    <dbReference type="NCBI Taxonomy" id="2562655"/>
    <lineage>
        <taxon>Bacteria</taxon>
        <taxon>Pseudomonadati</taxon>
        <taxon>Pseudomonadota</taxon>
        <taxon>Alphaproteobacteria</taxon>
        <taxon>Rhodobacterales</taxon>
        <taxon>Roseobacteraceae</taxon>
        <taxon>Sulfitobacter</taxon>
    </lineage>
</organism>
<feature type="binding site" evidence="5">
    <location>
        <position position="242"/>
    </location>
    <ligand>
        <name>substrate</name>
    </ligand>
</feature>
<comment type="subcellular location">
    <subcellularLocation>
        <location evidence="1">Periplasm</location>
    </subcellularLocation>
</comment>
<name>A0A5S3PBH7_9RHOB</name>
<dbReference type="GO" id="GO:0031317">
    <property type="term" value="C:tripartite ATP-independent periplasmic transporter complex"/>
    <property type="evidence" value="ECO:0007669"/>
    <property type="project" value="InterPro"/>
</dbReference>
<evidence type="ECO:0000256" key="2">
    <source>
        <dbReference type="ARBA" id="ARBA00022729"/>
    </source>
</evidence>
<dbReference type="EMBL" id="VANS01000004">
    <property type="protein sequence ID" value="TMM51042.1"/>
    <property type="molecule type" value="Genomic_DNA"/>
</dbReference>
<dbReference type="RefSeq" id="WP_138663003.1">
    <property type="nucleotide sequence ID" value="NZ_VANS01000004.1"/>
</dbReference>
<dbReference type="Pfam" id="PF03480">
    <property type="entry name" value="DctP"/>
    <property type="match status" value="1"/>
</dbReference>
<dbReference type="InterPro" id="IPR019546">
    <property type="entry name" value="TAT_signal_bac_arc"/>
</dbReference>
<keyword evidence="5" id="KW-0479">Metal-binding</keyword>
<dbReference type="CDD" id="cd13604">
    <property type="entry name" value="PBP2_TRAP_ketoacid_lactate_like"/>
    <property type="match status" value="1"/>
</dbReference>
<dbReference type="PROSITE" id="PS51318">
    <property type="entry name" value="TAT"/>
    <property type="match status" value="1"/>
</dbReference>
<evidence type="ECO:0000256" key="1">
    <source>
        <dbReference type="ARBA" id="ARBA00004418"/>
    </source>
</evidence>
<evidence type="ECO:0000256" key="5">
    <source>
        <dbReference type="PIRSR" id="PIRSR039026-2"/>
    </source>
</evidence>
<feature type="binding site" evidence="5">
    <location>
        <position position="216"/>
    </location>
    <ligand>
        <name>substrate</name>
    </ligand>
</feature>
<evidence type="ECO:0000313" key="7">
    <source>
        <dbReference type="EMBL" id="TMM51042.1"/>
    </source>
</evidence>
<accession>A0A5S3PBH7</accession>
<dbReference type="GO" id="GO:0055085">
    <property type="term" value="P:transmembrane transport"/>
    <property type="evidence" value="ECO:0007669"/>
    <property type="project" value="InterPro"/>
</dbReference>
<dbReference type="NCBIfam" id="TIGR01409">
    <property type="entry name" value="TAT_signal_seq"/>
    <property type="match status" value="1"/>
</dbReference>
<dbReference type="Gene3D" id="3.40.190.170">
    <property type="entry name" value="Bacterial extracellular solute-binding protein, family 7"/>
    <property type="match status" value="1"/>
</dbReference>
<dbReference type="GO" id="GO:0042597">
    <property type="term" value="C:periplasmic space"/>
    <property type="evidence" value="ECO:0007669"/>
    <property type="project" value="UniProtKB-SubCell"/>
</dbReference>
<dbReference type="AlphaFoldDB" id="A0A5S3PBH7"/>
<feature type="binding site" evidence="4">
    <location>
        <position position="179"/>
    </location>
    <ligand>
        <name>substrate</name>
    </ligand>
</feature>
<dbReference type="OrthoDB" id="9780733at2"/>
<feature type="binding site" evidence="4">
    <location>
        <position position="158"/>
    </location>
    <ligand>
        <name>substrate</name>
    </ligand>
</feature>
<evidence type="ECO:0000256" key="4">
    <source>
        <dbReference type="PIRSR" id="PIRSR039026-1"/>
    </source>
</evidence>
<dbReference type="PIRSF" id="PIRSF039026">
    <property type="entry name" value="SiaP"/>
    <property type="match status" value="1"/>
</dbReference>
<dbReference type="Pfam" id="PF10518">
    <property type="entry name" value="TAT_signal"/>
    <property type="match status" value="1"/>
</dbReference>
<dbReference type="Proteomes" id="UP000309550">
    <property type="component" value="Unassembled WGS sequence"/>
</dbReference>
<keyword evidence="8" id="KW-1185">Reference proteome</keyword>
<protein>
    <submittedName>
        <fullName evidence="7">TRAP transporter substrate-binding protein</fullName>
    </submittedName>
</protein>
<feature type="binding site" evidence="5">
    <location>
        <position position="217"/>
    </location>
    <ligand>
        <name>Na(+)</name>
        <dbReference type="ChEBI" id="CHEBI:29101"/>
    </ligand>
</feature>
<evidence type="ECO:0000256" key="3">
    <source>
        <dbReference type="ARBA" id="ARBA00022764"/>
    </source>
</evidence>
<dbReference type="Gene3D" id="3.40.190.10">
    <property type="entry name" value="Periplasmic binding protein-like II"/>
    <property type="match status" value="1"/>
</dbReference>
<proteinExistence type="predicted"/>
<evidence type="ECO:0000313" key="8">
    <source>
        <dbReference type="Proteomes" id="UP000309550"/>
    </source>
</evidence>
<dbReference type="InterPro" id="IPR038404">
    <property type="entry name" value="TRAP_DctP_sf"/>
</dbReference>
<keyword evidence="3" id="KW-0574">Periplasm</keyword>